<dbReference type="InParanoid" id="B0DPE2"/>
<dbReference type="KEGG" id="lbc:LACBIDRAFT_331415"/>
<dbReference type="Proteomes" id="UP000001194">
    <property type="component" value="Unassembled WGS sequence"/>
</dbReference>
<accession>B0DPE2</accession>
<evidence type="ECO:0000256" key="1">
    <source>
        <dbReference type="SAM" id="MobiDB-lite"/>
    </source>
</evidence>
<dbReference type="EMBL" id="DS547123">
    <property type="protein sequence ID" value="EDR03666.1"/>
    <property type="molecule type" value="Genomic_DNA"/>
</dbReference>
<dbReference type="AlphaFoldDB" id="B0DPE2"/>
<dbReference type="RefSeq" id="XP_001885814.1">
    <property type="nucleotide sequence ID" value="XM_001885779.1"/>
</dbReference>
<evidence type="ECO:0000313" key="2">
    <source>
        <dbReference type="EMBL" id="EDR03666.1"/>
    </source>
</evidence>
<sequence length="391" mass="42783">MEGGGGSPGLVTVFVDGRRTFSVGGGRCFVGGGRFRKDETKNLAPQIVLWSDDYTDLVVGSEEWLDIPIVTGESESGELVVLARVKNCAPEVENAARQNDGGADCPPLLHARVRSQIMEDNTLKVIKKKKTTTTSTQVGRQKRKLREEPKPSGAGVEAEKLTSSDGETQDDPRAPVISPIRSPPAKRVRRQELVGQGIVLGSRPVREIQGGPRDGGWESQDGPLPQSMSQGPDNERGLDQVHGSRGMSQQRNTHNEAGSDRAGGSRLRAWNDAEGCDHNNFDTDVNMYDEDDAFMDEYQTTRITITDHRPSSQITNIMATIHNSMQHLTLVKEAVVSAPNFEDMLVRMTLMATMAEETKGSLGMALAGLDAGIRRMAMKSHSQMVRRRSFE</sequence>
<proteinExistence type="predicted"/>
<feature type="region of interest" description="Disordered" evidence="1">
    <location>
        <begin position="124"/>
        <end position="189"/>
    </location>
</feature>
<reference evidence="2 3" key="1">
    <citation type="journal article" date="2008" name="Nature">
        <title>The genome of Laccaria bicolor provides insights into mycorrhizal symbiosis.</title>
        <authorList>
            <person name="Martin F."/>
            <person name="Aerts A."/>
            <person name="Ahren D."/>
            <person name="Brun A."/>
            <person name="Danchin E.G.J."/>
            <person name="Duchaussoy F."/>
            <person name="Gibon J."/>
            <person name="Kohler A."/>
            <person name="Lindquist E."/>
            <person name="Pereda V."/>
            <person name="Salamov A."/>
            <person name="Shapiro H.J."/>
            <person name="Wuyts J."/>
            <person name="Blaudez D."/>
            <person name="Buee M."/>
            <person name="Brokstein P."/>
            <person name="Canbaeck B."/>
            <person name="Cohen D."/>
            <person name="Courty P.E."/>
            <person name="Coutinho P.M."/>
            <person name="Delaruelle C."/>
            <person name="Detter J.C."/>
            <person name="Deveau A."/>
            <person name="DiFazio S."/>
            <person name="Duplessis S."/>
            <person name="Fraissinet-Tachet L."/>
            <person name="Lucic E."/>
            <person name="Frey-Klett P."/>
            <person name="Fourrey C."/>
            <person name="Feussner I."/>
            <person name="Gay G."/>
            <person name="Grimwood J."/>
            <person name="Hoegger P.J."/>
            <person name="Jain P."/>
            <person name="Kilaru S."/>
            <person name="Labbe J."/>
            <person name="Lin Y.C."/>
            <person name="Legue V."/>
            <person name="Le Tacon F."/>
            <person name="Marmeisse R."/>
            <person name="Melayah D."/>
            <person name="Montanini B."/>
            <person name="Muratet M."/>
            <person name="Nehls U."/>
            <person name="Niculita-Hirzel H."/>
            <person name="Oudot-Le Secq M.P."/>
            <person name="Peter M."/>
            <person name="Quesneville H."/>
            <person name="Rajashekar B."/>
            <person name="Reich M."/>
            <person name="Rouhier N."/>
            <person name="Schmutz J."/>
            <person name="Yin T."/>
            <person name="Chalot M."/>
            <person name="Henrissat B."/>
            <person name="Kuees U."/>
            <person name="Lucas S."/>
            <person name="Van de Peer Y."/>
            <person name="Podila G.K."/>
            <person name="Polle A."/>
            <person name="Pukkila P.J."/>
            <person name="Richardson P.M."/>
            <person name="Rouze P."/>
            <person name="Sanders I.R."/>
            <person name="Stajich J.E."/>
            <person name="Tunlid A."/>
            <person name="Tuskan G."/>
            <person name="Grigoriev I.V."/>
        </authorList>
    </citation>
    <scope>NUCLEOTIDE SEQUENCE [LARGE SCALE GENOMIC DNA]</scope>
    <source>
        <strain evidence="3">S238N-H82 / ATCC MYA-4686</strain>
    </source>
</reference>
<organism evidence="3">
    <name type="scientific">Laccaria bicolor (strain S238N-H82 / ATCC MYA-4686)</name>
    <name type="common">Bicoloured deceiver</name>
    <name type="synonym">Laccaria laccata var. bicolor</name>
    <dbReference type="NCBI Taxonomy" id="486041"/>
    <lineage>
        <taxon>Eukaryota</taxon>
        <taxon>Fungi</taxon>
        <taxon>Dikarya</taxon>
        <taxon>Basidiomycota</taxon>
        <taxon>Agaricomycotina</taxon>
        <taxon>Agaricomycetes</taxon>
        <taxon>Agaricomycetidae</taxon>
        <taxon>Agaricales</taxon>
        <taxon>Agaricineae</taxon>
        <taxon>Hydnangiaceae</taxon>
        <taxon>Laccaria</taxon>
    </lineage>
</organism>
<keyword evidence="3" id="KW-1185">Reference proteome</keyword>
<protein>
    <submittedName>
        <fullName evidence="2">Predicted protein</fullName>
    </submittedName>
</protein>
<feature type="region of interest" description="Disordered" evidence="1">
    <location>
        <begin position="203"/>
        <end position="265"/>
    </location>
</feature>
<evidence type="ECO:0000313" key="3">
    <source>
        <dbReference type="Proteomes" id="UP000001194"/>
    </source>
</evidence>
<gene>
    <name evidence="2" type="ORF">LACBIDRAFT_331415</name>
</gene>
<dbReference type="HOGENOM" id="CLU_706090_0_0_1"/>
<name>B0DPE2_LACBS</name>
<dbReference type="GeneID" id="6081383"/>